<evidence type="ECO:0000313" key="2">
    <source>
        <dbReference type="Proteomes" id="UP000028501"/>
    </source>
</evidence>
<organism evidence="1 2">
    <name type="scientific">Archaeoglobus fulgidus DSM 8774</name>
    <dbReference type="NCBI Taxonomy" id="1344584"/>
    <lineage>
        <taxon>Archaea</taxon>
        <taxon>Methanobacteriati</taxon>
        <taxon>Methanobacteriota</taxon>
        <taxon>Archaeoglobi</taxon>
        <taxon>Archaeoglobales</taxon>
        <taxon>Archaeoglobaceae</taxon>
        <taxon>Archaeoglobus</taxon>
    </lineage>
</organism>
<keyword evidence="1" id="KW-0808">Transferase</keyword>
<sequence length="330" mass="38741">MEFRKEVEVAKILVGGKVEENVVEIRYDPLTLQTSRILKKTIPMQSGDFQEEIDSTRSWCPFCPERIEQMVSRDPEIMEGELWKRGEAVLFSNLTPYSKYSLVLRLTEEHYVPVSEFKSQHFFDAFKLIQEYVKKVPEGKYYVTIGMNYLKPSGSSIMHPHIQVMISEVSTDYFARLDWSALEFKESNGVDYWKKLAEVEKGGERYIGSTDKTEWVAAFAPKGFFHFTGIPEEREFMQMSDEQLKGIAEGIAKILRYYGRKNLNAFNFSMFCADRIGDHFRTNINIVARTPFAKYYWCDVFYPKMFHDESVVFFVPEEYAKEIREIWSEL</sequence>
<dbReference type="HOGENOM" id="CLU_071478_0_0_2"/>
<dbReference type="GO" id="GO:0016779">
    <property type="term" value="F:nucleotidyltransferase activity"/>
    <property type="evidence" value="ECO:0007669"/>
    <property type="project" value="UniProtKB-KW"/>
</dbReference>
<dbReference type="SUPFAM" id="SSF54197">
    <property type="entry name" value="HIT-like"/>
    <property type="match status" value="1"/>
</dbReference>
<evidence type="ECO:0000313" key="1">
    <source>
        <dbReference type="EMBL" id="AIG98211.1"/>
    </source>
</evidence>
<proteinExistence type="predicted"/>
<dbReference type="AlphaFoldDB" id="A0A075WDZ3"/>
<protein>
    <submittedName>
        <fullName evidence="1">Galactose-1-phosphate uridylyltransferase</fullName>
    </submittedName>
</protein>
<keyword evidence="1" id="KW-0548">Nucleotidyltransferase</keyword>
<dbReference type="RefSeq" id="WP_010878828.1">
    <property type="nucleotide sequence ID" value="NZ_CP006577.1"/>
</dbReference>
<name>A0A075WDZ3_ARCFL</name>
<dbReference type="SMR" id="A0A075WDZ3"/>
<dbReference type="Gene3D" id="3.30.428.10">
    <property type="entry name" value="HIT-like"/>
    <property type="match status" value="2"/>
</dbReference>
<reference evidence="1 2" key="1">
    <citation type="submission" date="2013-07" db="EMBL/GenBank/DDBJ databases">
        <title>Genome of Archaeoglobus fulgidus.</title>
        <authorList>
            <person name="Fiebig A."/>
            <person name="Birkeland N.-K."/>
        </authorList>
    </citation>
    <scope>NUCLEOTIDE SEQUENCE [LARGE SCALE GENOMIC DNA]</scope>
    <source>
        <strain evidence="1 2">DSM 8774</strain>
    </source>
</reference>
<dbReference type="Proteomes" id="UP000028501">
    <property type="component" value="Chromosome"/>
</dbReference>
<dbReference type="InterPro" id="IPR036265">
    <property type="entry name" value="HIT-like_sf"/>
</dbReference>
<dbReference type="GeneID" id="24794943"/>
<dbReference type="KEGG" id="afg:AFULGI_00014420"/>
<dbReference type="EMBL" id="CP006577">
    <property type="protein sequence ID" value="AIG98211.1"/>
    <property type="molecule type" value="Genomic_DNA"/>
</dbReference>
<accession>A0A075WDZ3</accession>
<gene>
    <name evidence="1" type="ORF">AFULGI_00014420</name>
</gene>